<accession>A0ACB5UFU9</accession>
<evidence type="ECO:0000313" key="1">
    <source>
        <dbReference type="EMBL" id="GMQ61424.1"/>
    </source>
</evidence>
<organism evidence="1 2">
    <name type="scientific">Vallitalea maricola</name>
    <dbReference type="NCBI Taxonomy" id="3074433"/>
    <lineage>
        <taxon>Bacteria</taxon>
        <taxon>Bacillati</taxon>
        <taxon>Bacillota</taxon>
        <taxon>Clostridia</taxon>
        <taxon>Lachnospirales</taxon>
        <taxon>Vallitaleaceae</taxon>
        <taxon>Vallitalea</taxon>
    </lineage>
</organism>
<gene>
    <name evidence="1" type="ORF">AN2V17_06530</name>
</gene>
<keyword evidence="2" id="KW-1185">Reference proteome</keyword>
<name>A0ACB5UFU9_9FIRM</name>
<sequence length="111" mass="13056">MIRNMANLLEGFEAYDKEINITSKSSTIRYYTFNDSQKNCYIAIWNDDAAKDNYNYVESDIIIPNIEAKRIQVIDPYNLINQELNFEAHNNTVVINKLLLRDYPVFIKVIE</sequence>
<dbReference type="EMBL" id="BTPU01000009">
    <property type="protein sequence ID" value="GMQ61424.1"/>
    <property type="molecule type" value="Genomic_DNA"/>
</dbReference>
<evidence type="ECO:0000313" key="2">
    <source>
        <dbReference type="Proteomes" id="UP001374599"/>
    </source>
</evidence>
<reference evidence="1" key="1">
    <citation type="submission" date="2023-09" db="EMBL/GenBank/DDBJ databases">
        <title>Vallitalea sediminicola and Vallitalea maricola sp. nov., anaerobic bacteria isolated from marine sediment.</title>
        <authorList>
            <person name="Hirano S."/>
            <person name="Maeda A."/>
            <person name="Terahara T."/>
            <person name="Mori K."/>
            <person name="Hamada M."/>
            <person name="Matsumoto R."/>
            <person name="Kobayashi T."/>
        </authorList>
    </citation>
    <scope>NUCLEOTIDE SEQUENCE</scope>
    <source>
        <strain evidence="1">AN17-2</strain>
    </source>
</reference>
<comment type="caution">
    <text evidence="1">The sequence shown here is derived from an EMBL/GenBank/DDBJ whole genome shotgun (WGS) entry which is preliminary data.</text>
</comment>
<protein>
    <submittedName>
        <fullName evidence="1">Uncharacterized protein</fullName>
    </submittedName>
</protein>
<dbReference type="Proteomes" id="UP001374599">
    <property type="component" value="Unassembled WGS sequence"/>
</dbReference>
<proteinExistence type="predicted"/>